<dbReference type="AlphaFoldDB" id="A0A2R5GKY3"/>
<gene>
    <name evidence="7" type="ORF">FCC1311_055052</name>
</gene>
<comment type="caution">
    <text evidence="7">The sequence shown here is derived from an EMBL/GenBank/DDBJ whole genome shotgun (WGS) entry which is preliminary data.</text>
</comment>
<keyword evidence="4 6" id="KW-0472">Membrane</keyword>
<feature type="transmembrane region" description="Helical" evidence="6">
    <location>
        <begin position="221"/>
        <end position="242"/>
    </location>
</feature>
<dbReference type="PRINTS" id="PR00259">
    <property type="entry name" value="TMFOUR"/>
</dbReference>
<protein>
    <recommendedName>
        <fullName evidence="9">Tetraspanin</fullName>
    </recommendedName>
</protein>
<reference evidence="7 8" key="1">
    <citation type="submission" date="2017-12" db="EMBL/GenBank/DDBJ databases">
        <title>Sequencing, de novo assembly and annotation of complete genome of a new Thraustochytrid species, strain FCC1311.</title>
        <authorList>
            <person name="Sedici K."/>
            <person name="Godart F."/>
            <person name="Aiese Cigliano R."/>
            <person name="Sanseverino W."/>
            <person name="Barakat M."/>
            <person name="Ortet P."/>
            <person name="Marechal E."/>
            <person name="Cagnac O."/>
            <person name="Amato A."/>
        </authorList>
    </citation>
    <scope>NUCLEOTIDE SEQUENCE [LARGE SCALE GENOMIC DNA]</scope>
</reference>
<evidence type="ECO:0000313" key="8">
    <source>
        <dbReference type="Proteomes" id="UP000241890"/>
    </source>
</evidence>
<accession>A0A2R5GKY3</accession>
<feature type="region of interest" description="Disordered" evidence="5">
    <location>
        <begin position="255"/>
        <end position="276"/>
    </location>
</feature>
<keyword evidence="8" id="KW-1185">Reference proteome</keyword>
<evidence type="ECO:0000256" key="2">
    <source>
        <dbReference type="ARBA" id="ARBA00022692"/>
    </source>
</evidence>
<evidence type="ECO:0000256" key="3">
    <source>
        <dbReference type="ARBA" id="ARBA00022989"/>
    </source>
</evidence>
<evidence type="ECO:0000256" key="5">
    <source>
        <dbReference type="SAM" id="MobiDB-lite"/>
    </source>
</evidence>
<dbReference type="Proteomes" id="UP000241890">
    <property type="component" value="Unassembled WGS sequence"/>
</dbReference>
<feature type="transmembrane region" description="Helical" evidence="6">
    <location>
        <begin position="7"/>
        <end position="32"/>
    </location>
</feature>
<feature type="transmembrane region" description="Helical" evidence="6">
    <location>
        <begin position="52"/>
        <end position="74"/>
    </location>
</feature>
<dbReference type="Pfam" id="PF00335">
    <property type="entry name" value="Tetraspanin"/>
    <property type="match status" value="1"/>
</dbReference>
<dbReference type="GO" id="GO:0016020">
    <property type="term" value="C:membrane"/>
    <property type="evidence" value="ECO:0007669"/>
    <property type="project" value="UniProtKB-SubCell"/>
</dbReference>
<evidence type="ECO:0000313" key="7">
    <source>
        <dbReference type="EMBL" id="GBG29283.1"/>
    </source>
</evidence>
<organism evidence="7 8">
    <name type="scientific">Hondaea fermentalgiana</name>
    <dbReference type="NCBI Taxonomy" id="2315210"/>
    <lineage>
        <taxon>Eukaryota</taxon>
        <taxon>Sar</taxon>
        <taxon>Stramenopiles</taxon>
        <taxon>Bigyra</taxon>
        <taxon>Labyrinthulomycetes</taxon>
        <taxon>Thraustochytrida</taxon>
        <taxon>Thraustochytriidae</taxon>
        <taxon>Hondaea</taxon>
    </lineage>
</organism>
<dbReference type="InterPro" id="IPR018499">
    <property type="entry name" value="Tetraspanin/Peripherin"/>
</dbReference>
<feature type="transmembrane region" description="Helical" evidence="6">
    <location>
        <begin position="86"/>
        <end position="107"/>
    </location>
</feature>
<sequence length="276" mass="29546">MASCSKGLLVLFNALVLLVGLGVLAIGIFLVVEYNRGRQDIFGDQYPSWANYVAIAVGAVIAIIAAIGFCITLTESKCLLGLTGTIQLFFAIVLIVAGAFIMVYTGYLEDIRDTAVLDLDGGIGNSKQYLYDYVAGVYNTCCSQLTPSIEGCPDVPNTVDEADQYCYFSQDSFAAGASLDADTCSTFQSGGELEWCPTSNAATGEGLKEFQTEAANYMRDYIWPAGVALVVFGGVLFIACILSCHLACRTRPSEGNYQHVPEGKPQQSNQQGMTMA</sequence>
<evidence type="ECO:0008006" key="9">
    <source>
        <dbReference type="Google" id="ProtNLM"/>
    </source>
</evidence>
<comment type="subcellular location">
    <subcellularLocation>
        <location evidence="1">Membrane</location>
        <topology evidence="1">Multi-pass membrane protein</topology>
    </subcellularLocation>
</comment>
<proteinExistence type="predicted"/>
<name>A0A2R5GKY3_9STRA</name>
<dbReference type="InParanoid" id="A0A2R5GKY3"/>
<evidence type="ECO:0000256" key="1">
    <source>
        <dbReference type="ARBA" id="ARBA00004141"/>
    </source>
</evidence>
<keyword evidence="2 6" id="KW-0812">Transmembrane</keyword>
<evidence type="ECO:0000256" key="4">
    <source>
        <dbReference type="ARBA" id="ARBA00023136"/>
    </source>
</evidence>
<evidence type="ECO:0000256" key="6">
    <source>
        <dbReference type="SAM" id="Phobius"/>
    </source>
</evidence>
<keyword evidence="3 6" id="KW-1133">Transmembrane helix</keyword>
<dbReference type="EMBL" id="BEYU01000055">
    <property type="protein sequence ID" value="GBG29283.1"/>
    <property type="molecule type" value="Genomic_DNA"/>
</dbReference>
<feature type="compositionally biased region" description="Polar residues" evidence="5">
    <location>
        <begin position="265"/>
        <end position="276"/>
    </location>
</feature>